<comment type="caution">
    <text evidence="1">The sequence shown here is derived from an EMBL/GenBank/DDBJ whole genome shotgun (WGS) entry which is preliminary data.</text>
</comment>
<protein>
    <submittedName>
        <fullName evidence="1">Uncharacterized protein</fullName>
    </submittedName>
</protein>
<sequence length="187" mass="20894">MKNPDYKESSENSITALRDLARKHLEKAGIRVLYGFYSEPTEKTKSWITIRDSLNANEAVAISGTADAVAKFYKGVGKSIPAKQRMSDHGLFNTFFKQSVFDELKKLSDARDRGELGRTFGWTVAAHKTGTAALMLKTSRVDGIIYGNGLRHYTDHTTTKSAFSTISTFIKENPSTHHLAKANEYPW</sequence>
<reference evidence="1" key="1">
    <citation type="journal article" date="2022" name="bioRxiv">
        <title>Population genetic analysis of Ophidiomyces ophidiicola, the causative agent of snake fungal disease, indicates recent introductions to the USA.</title>
        <authorList>
            <person name="Ladner J.T."/>
            <person name="Palmer J.M."/>
            <person name="Ettinger C.L."/>
            <person name="Stajich J.E."/>
            <person name="Farrell T.M."/>
            <person name="Glorioso B.M."/>
            <person name="Lawson B."/>
            <person name="Price S.J."/>
            <person name="Stengle A.G."/>
            <person name="Grear D.A."/>
            <person name="Lorch J.M."/>
        </authorList>
    </citation>
    <scope>NUCLEOTIDE SEQUENCE</scope>
    <source>
        <strain evidence="1">NWHC 24266-5</strain>
    </source>
</reference>
<accession>A0ACB8V1U7</accession>
<name>A0ACB8V1U7_9EURO</name>
<dbReference type="EMBL" id="JALBCA010000017">
    <property type="protein sequence ID" value="KAI2390479.1"/>
    <property type="molecule type" value="Genomic_DNA"/>
</dbReference>
<proteinExistence type="predicted"/>
<organism evidence="1">
    <name type="scientific">Ophidiomyces ophidiicola</name>
    <dbReference type="NCBI Taxonomy" id="1387563"/>
    <lineage>
        <taxon>Eukaryota</taxon>
        <taxon>Fungi</taxon>
        <taxon>Dikarya</taxon>
        <taxon>Ascomycota</taxon>
        <taxon>Pezizomycotina</taxon>
        <taxon>Eurotiomycetes</taxon>
        <taxon>Eurotiomycetidae</taxon>
        <taxon>Onygenales</taxon>
        <taxon>Onygenaceae</taxon>
        <taxon>Ophidiomyces</taxon>
    </lineage>
</organism>
<gene>
    <name evidence="1" type="ORF">LOY88_001564</name>
</gene>
<evidence type="ECO:0000313" key="1">
    <source>
        <dbReference type="EMBL" id="KAI2390479.1"/>
    </source>
</evidence>